<dbReference type="FunFam" id="2.40.330.10:FF:000003">
    <property type="entry name" value="B3 domain-containing transcription factor FUS3"/>
    <property type="match status" value="1"/>
</dbReference>
<dbReference type="OrthoDB" id="757982at2759"/>
<dbReference type="EMBL" id="CM000761">
    <property type="protein sequence ID" value="OQU89229.1"/>
    <property type="molecule type" value="Genomic_DNA"/>
</dbReference>
<evidence type="ECO:0000313" key="8">
    <source>
        <dbReference type="EMBL" id="KXG35344.1"/>
    </source>
</evidence>
<evidence type="ECO:0000256" key="2">
    <source>
        <dbReference type="ARBA" id="ARBA00023015"/>
    </source>
</evidence>
<dbReference type="InterPro" id="IPR044800">
    <property type="entry name" value="LEC2-like"/>
</dbReference>
<dbReference type="Pfam" id="PF02362">
    <property type="entry name" value="B3"/>
    <property type="match status" value="1"/>
</dbReference>
<evidence type="ECO:0000256" key="3">
    <source>
        <dbReference type="ARBA" id="ARBA00023125"/>
    </source>
</evidence>
<protein>
    <recommendedName>
        <fullName evidence="7">TF-B3 domain-containing protein</fullName>
    </recommendedName>
</protein>
<dbReference type="Gramene" id="KXG35344">
    <property type="protein sequence ID" value="KXG35344"/>
    <property type="gene ID" value="SORBI_3002G161600"/>
</dbReference>
<organism evidence="8 9">
    <name type="scientific">Sorghum bicolor</name>
    <name type="common">Sorghum</name>
    <name type="synonym">Sorghum vulgare</name>
    <dbReference type="NCBI Taxonomy" id="4558"/>
    <lineage>
        <taxon>Eukaryota</taxon>
        <taxon>Viridiplantae</taxon>
        <taxon>Streptophyta</taxon>
        <taxon>Embryophyta</taxon>
        <taxon>Tracheophyta</taxon>
        <taxon>Spermatophyta</taxon>
        <taxon>Magnoliopsida</taxon>
        <taxon>Liliopsida</taxon>
        <taxon>Poales</taxon>
        <taxon>Poaceae</taxon>
        <taxon>PACMAD clade</taxon>
        <taxon>Panicoideae</taxon>
        <taxon>Andropogonodae</taxon>
        <taxon>Andropogoneae</taxon>
        <taxon>Sorghinae</taxon>
        <taxon>Sorghum</taxon>
    </lineage>
</organism>
<sequence length="402" mass="43706">MDASTGVPSKPASAGMDVMSAPPHLASDADGSREEKYVPGVTGSEVAYTHVSAAGEEEPPQFLIDWWVTSIRESISAEDLCNIRFRRSTIQAATARLGGGRQGNLQLLKLIFTWVQNNHQRPRDVMEEAAGLHGQVSSSPPGANPVPGYEFPAGGQHIAAGGGTSLTPLIQQPSTPPARAAGQHHLFHQSSSKSSVVVSRQLFSPGFGGQYAGAASHLIMAGVEASATKEKQKDDSVQRLAAYKRQGAKAEEKLRFLLQKELKQSDVGELGRIVLPKMEAEVHLPELKTKYGISIPMEDIGTSRVWNMQYRFWSDNKSRMYVLGNTGEFVRSNELQQGDFIVIYSDVKSGKYLIQGVKVKPPDTTTTDSAHLVRDTSEVDLDEVDKKKERTSTDGGSFKSKL</sequence>
<dbReference type="GO" id="GO:0003677">
    <property type="term" value="F:DNA binding"/>
    <property type="evidence" value="ECO:0007669"/>
    <property type="project" value="UniProtKB-KW"/>
</dbReference>
<feature type="region of interest" description="Disordered" evidence="6">
    <location>
        <begin position="381"/>
        <end position="402"/>
    </location>
</feature>
<evidence type="ECO:0000259" key="7">
    <source>
        <dbReference type="PROSITE" id="PS50863"/>
    </source>
</evidence>
<keyword evidence="4" id="KW-0804">Transcription</keyword>
<dbReference type="PANTHER" id="PTHR31140:SF81">
    <property type="entry name" value="B3 DOMAIN-CONTAINING TRANSCRIPTION FACTOR ABI3"/>
    <property type="match status" value="1"/>
</dbReference>
<keyword evidence="3" id="KW-0238">DNA-binding</keyword>
<accession>A0A1B6QBR4</accession>
<reference evidence="9" key="3">
    <citation type="journal article" date="2018" name="Plant J.">
        <title>The Sorghum bicolor reference genome: improved assembly, gene annotations, a transcriptome atlas, and signatures of genome organization.</title>
        <authorList>
            <person name="McCormick R.F."/>
            <person name="Truong S.K."/>
            <person name="Sreedasyam A."/>
            <person name="Jenkins J."/>
            <person name="Shu S."/>
            <person name="Sims D."/>
            <person name="Kennedy M."/>
            <person name="Amirebrahimi M."/>
            <person name="Weers B.D."/>
            <person name="McKinley B."/>
            <person name="Mattison A."/>
            <person name="Morishige D.T."/>
            <person name="Grimwood J."/>
            <person name="Schmutz J."/>
            <person name="Mullet J.E."/>
        </authorList>
    </citation>
    <scope>NUCLEOTIDE SEQUENCE [LARGE SCALE GENOMIC DNA]</scope>
    <source>
        <strain evidence="9">cv. BTx623</strain>
    </source>
</reference>
<dbReference type="InParanoid" id="A0A1B6QBR4"/>
<dbReference type="Gene3D" id="2.40.330.10">
    <property type="entry name" value="DNA-binding pseudobarrel domain"/>
    <property type="match status" value="1"/>
</dbReference>
<evidence type="ECO:0000256" key="6">
    <source>
        <dbReference type="SAM" id="MobiDB-lite"/>
    </source>
</evidence>
<keyword evidence="9" id="KW-1185">Reference proteome</keyword>
<dbReference type="SUPFAM" id="SSF101936">
    <property type="entry name" value="DNA-binding pseudobarrel domain"/>
    <property type="match status" value="1"/>
</dbReference>
<dbReference type="GO" id="GO:0003700">
    <property type="term" value="F:DNA-binding transcription factor activity"/>
    <property type="evidence" value="ECO:0007669"/>
    <property type="project" value="InterPro"/>
</dbReference>
<dbReference type="InterPro" id="IPR015300">
    <property type="entry name" value="DNA-bd_pseudobarrel_sf"/>
</dbReference>
<evidence type="ECO:0000256" key="4">
    <source>
        <dbReference type="ARBA" id="ARBA00023163"/>
    </source>
</evidence>
<comment type="subcellular location">
    <subcellularLocation>
        <location evidence="1">Nucleus</location>
    </subcellularLocation>
</comment>
<dbReference type="PANTHER" id="PTHR31140">
    <property type="entry name" value="B3 DOMAIN-CONTAINING TRANSCRIPTION FACTOR ABI3"/>
    <property type="match status" value="1"/>
</dbReference>
<keyword evidence="5" id="KW-0539">Nucleus</keyword>
<dbReference type="GO" id="GO:0005634">
    <property type="term" value="C:nucleus"/>
    <property type="evidence" value="ECO:0007669"/>
    <property type="project" value="UniProtKB-SubCell"/>
</dbReference>
<dbReference type="EMBL" id="CM000761">
    <property type="protein sequence ID" value="KXG35344.1"/>
    <property type="molecule type" value="Genomic_DNA"/>
</dbReference>
<dbReference type="AlphaFoldDB" id="A0A1B6QBR4"/>
<reference evidence="8" key="2">
    <citation type="submission" date="2017-02" db="EMBL/GenBank/DDBJ databases">
        <title>WGS assembly of Sorghum bicolor.</title>
        <authorList>
            <person name="Paterson A."/>
            <person name="Mullet J."/>
            <person name="Bowers J."/>
            <person name="Bruggmann R."/>
            <person name="Dubchak I."/>
            <person name="Grimwood J."/>
            <person name="Gundlach H."/>
            <person name="Haberer G."/>
            <person name="Hellsten U."/>
            <person name="Mitros T."/>
            <person name="Poliakov A."/>
            <person name="Schmutz J."/>
            <person name="Spannagl M."/>
            <person name="Tang H."/>
            <person name="Wang X."/>
            <person name="Wicker T."/>
            <person name="Bharti A."/>
            <person name="Chapman J."/>
            <person name="Feltus F."/>
            <person name="Gowik U."/>
            <person name="Grigoriev I."/>
            <person name="Lyons E."/>
            <person name="Maher C."/>
            <person name="Martis M."/>
            <person name="Narechania A."/>
            <person name="Otillar R."/>
            <person name="Penning B."/>
            <person name="Salamov A."/>
            <person name="Wang Y."/>
            <person name="Zhang L."/>
            <person name="Carpita N."/>
            <person name="Freeling M."/>
            <person name="Gingle A."/>
            <person name="Hash C."/>
            <person name="Keller B."/>
            <person name="Klein P."/>
            <person name="Kresovich S."/>
            <person name="Mccann M."/>
            <person name="Ming R."/>
            <person name="Peterson D."/>
            <person name="Rahman M."/>
            <person name="Ware D."/>
            <person name="Westhoff P."/>
            <person name="Mayer K."/>
            <person name="Messing J."/>
            <person name="Sims D."/>
            <person name="Jenkins J."/>
            <person name="Shu S."/>
            <person name="Rokhsar D."/>
        </authorList>
    </citation>
    <scope>NUCLEOTIDE SEQUENCE</scope>
</reference>
<dbReference type="STRING" id="4558.A0A1B6QBR4"/>
<dbReference type="InterPro" id="IPR003340">
    <property type="entry name" value="B3_DNA-bd"/>
</dbReference>
<gene>
    <name evidence="8" type="ORF">SORBI_3002G161600</name>
</gene>
<dbReference type="Proteomes" id="UP000000768">
    <property type="component" value="Chromosome 2"/>
</dbReference>
<proteinExistence type="predicted"/>
<evidence type="ECO:0000256" key="1">
    <source>
        <dbReference type="ARBA" id="ARBA00004123"/>
    </source>
</evidence>
<evidence type="ECO:0000313" key="9">
    <source>
        <dbReference type="Proteomes" id="UP000000768"/>
    </source>
</evidence>
<evidence type="ECO:0000256" key="5">
    <source>
        <dbReference type="ARBA" id="ARBA00023242"/>
    </source>
</evidence>
<dbReference type="PROSITE" id="PS50863">
    <property type="entry name" value="B3"/>
    <property type="match status" value="1"/>
</dbReference>
<dbReference type="Gramene" id="OQU89229">
    <property type="protein sequence ID" value="OQU89229"/>
    <property type="gene ID" value="SORBI_3002G161600"/>
</dbReference>
<keyword evidence="2" id="KW-0805">Transcription regulation</keyword>
<dbReference type="SMART" id="SM01019">
    <property type="entry name" value="B3"/>
    <property type="match status" value="1"/>
</dbReference>
<reference evidence="8 9" key="1">
    <citation type="journal article" date="2009" name="Nature">
        <title>The Sorghum bicolor genome and the diversification of grasses.</title>
        <authorList>
            <person name="Paterson A.H."/>
            <person name="Bowers J.E."/>
            <person name="Bruggmann R."/>
            <person name="Dubchak I."/>
            <person name="Grimwood J."/>
            <person name="Gundlach H."/>
            <person name="Haberer G."/>
            <person name="Hellsten U."/>
            <person name="Mitros T."/>
            <person name="Poliakov A."/>
            <person name="Schmutz J."/>
            <person name="Spannagl M."/>
            <person name="Tang H."/>
            <person name="Wang X."/>
            <person name="Wicker T."/>
            <person name="Bharti A.K."/>
            <person name="Chapman J."/>
            <person name="Feltus F.A."/>
            <person name="Gowik U."/>
            <person name="Grigoriev I.V."/>
            <person name="Lyons E."/>
            <person name="Maher C.A."/>
            <person name="Martis M."/>
            <person name="Narechania A."/>
            <person name="Otillar R.P."/>
            <person name="Penning B.W."/>
            <person name="Salamov A.A."/>
            <person name="Wang Y."/>
            <person name="Zhang L."/>
            <person name="Carpita N.C."/>
            <person name="Freeling M."/>
            <person name="Gingle A.R."/>
            <person name="Hash C.T."/>
            <person name="Keller B."/>
            <person name="Klein P."/>
            <person name="Kresovich S."/>
            <person name="McCann M.C."/>
            <person name="Ming R."/>
            <person name="Peterson D.G."/>
            <person name="Mehboob-ur-Rahman"/>
            <person name="Ware D."/>
            <person name="Westhoff P."/>
            <person name="Mayer K.F."/>
            <person name="Messing J."/>
            <person name="Rokhsar D.S."/>
        </authorList>
    </citation>
    <scope>NUCLEOTIDE SEQUENCE [LARGE SCALE GENOMIC DNA]</scope>
    <source>
        <strain evidence="9">cv. BTx623</strain>
    </source>
</reference>
<feature type="domain" description="TF-B3" evidence="7">
    <location>
        <begin position="258"/>
        <end position="360"/>
    </location>
</feature>
<name>A0A1B6QBR4_SORBI</name>
<feature type="region of interest" description="Disordered" evidence="6">
    <location>
        <begin position="1"/>
        <end position="36"/>
    </location>
</feature>